<dbReference type="InterPro" id="IPR003715">
    <property type="entry name" value="Poly_export_N"/>
</dbReference>
<evidence type="ECO:0000259" key="5">
    <source>
        <dbReference type="Pfam" id="PF10531"/>
    </source>
</evidence>
<feature type="domain" description="Soluble ligand binding" evidence="5">
    <location>
        <begin position="220"/>
        <end position="270"/>
    </location>
</feature>
<name>A0A0E9MRE5_9SPHN</name>
<evidence type="ECO:0000256" key="3">
    <source>
        <dbReference type="SAM" id="SignalP"/>
    </source>
</evidence>
<dbReference type="PANTHER" id="PTHR33619">
    <property type="entry name" value="POLYSACCHARIDE EXPORT PROTEIN GFCE-RELATED"/>
    <property type="match status" value="1"/>
</dbReference>
<dbReference type="Proteomes" id="UP000033202">
    <property type="component" value="Unassembled WGS sequence"/>
</dbReference>
<feature type="chain" id="PRO_5002429338" evidence="3">
    <location>
        <begin position="22"/>
        <end position="289"/>
    </location>
</feature>
<dbReference type="AlphaFoldDB" id="A0A0E9MRE5"/>
<keyword evidence="7" id="KW-1185">Reference proteome</keyword>
<dbReference type="PANTHER" id="PTHR33619:SF3">
    <property type="entry name" value="POLYSACCHARIDE EXPORT PROTEIN GFCE-RELATED"/>
    <property type="match status" value="1"/>
</dbReference>
<dbReference type="STRING" id="1219043.SCH01S_43_00200"/>
<gene>
    <name evidence="6" type="ORF">SCH01S_43_00200</name>
</gene>
<feature type="domain" description="Polysaccharide export protein N-terminal" evidence="4">
    <location>
        <begin position="59"/>
        <end position="132"/>
    </location>
</feature>
<feature type="signal peptide" evidence="3">
    <location>
        <begin position="1"/>
        <end position="21"/>
    </location>
</feature>
<dbReference type="InterPro" id="IPR049712">
    <property type="entry name" value="Poly_export"/>
</dbReference>
<dbReference type="GO" id="GO:0015159">
    <property type="term" value="F:polysaccharide transmembrane transporter activity"/>
    <property type="evidence" value="ECO:0007669"/>
    <property type="project" value="InterPro"/>
</dbReference>
<comment type="caution">
    <text evidence="6">The sequence shown here is derived from an EMBL/GenBank/DDBJ whole genome shotgun (WGS) entry which is preliminary data.</text>
</comment>
<dbReference type="InterPro" id="IPR019554">
    <property type="entry name" value="Soluble_ligand-bd"/>
</dbReference>
<reference evidence="6 7" key="1">
    <citation type="submission" date="2015-04" db="EMBL/GenBank/DDBJ databases">
        <title>Whole genome shotgun sequence of Sphingomonas changbaiensis NBRC 104936.</title>
        <authorList>
            <person name="Katano-Makiyama Y."/>
            <person name="Hosoyama A."/>
            <person name="Hashimoto M."/>
            <person name="Noguchi M."/>
            <person name="Tsuchikane K."/>
            <person name="Ohji S."/>
            <person name="Yamazoe A."/>
            <person name="Ichikawa N."/>
            <person name="Kimura A."/>
            <person name="Fujita N."/>
        </authorList>
    </citation>
    <scope>NUCLEOTIDE SEQUENCE [LARGE SCALE GENOMIC DNA]</scope>
    <source>
        <strain evidence="6 7">NBRC 104936</strain>
    </source>
</reference>
<evidence type="ECO:0000313" key="7">
    <source>
        <dbReference type="Proteomes" id="UP000033202"/>
    </source>
</evidence>
<evidence type="ECO:0000313" key="6">
    <source>
        <dbReference type="EMBL" id="GAO40119.1"/>
    </source>
</evidence>
<dbReference type="Gene3D" id="3.10.560.10">
    <property type="entry name" value="Outer membrane lipoprotein wza domain like"/>
    <property type="match status" value="2"/>
</dbReference>
<dbReference type="Pfam" id="PF02563">
    <property type="entry name" value="Poly_export"/>
    <property type="match status" value="1"/>
</dbReference>
<dbReference type="EMBL" id="BBWU01000043">
    <property type="protein sequence ID" value="GAO40119.1"/>
    <property type="molecule type" value="Genomic_DNA"/>
</dbReference>
<protein>
    <submittedName>
        <fullName evidence="6">Putative polysaccharide export protein</fullName>
    </submittedName>
</protein>
<feature type="compositionally biased region" description="Low complexity" evidence="2">
    <location>
        <begin position="25"/>
        <end position="42"/>
    </location>
</feature>
<feature type="region of interest" description="Disordered" evidence="2">
    <location>
        <begin position="25"/>
        <end position="52"/>
    </location>
</feature>
<organism evidence="6 7">
    <name type="scientific">Sphingomonas changbaiensis NBRC 104936</name>
    <dbReference type="NCBI Taxonomy" id="1219043"/>
    <lineage>
        <taxon>Bacteria</taxon>
        <taxon>Pseudomonadati</taxon>
        <taxon>Pseudomonadota</taxon>
        <taxon>Alphaproteobacteria</taxon>
        <taxon>Sphingomonadales</taxon>
        <taxon>Sphingomonadaceae</taxon>
        <taxon>Sphingomonas</taxon>
    </lineage>
</organism>
<evidence type="ECO:0000256" key="1">
    <source>
        <dbReference type="ARBA" id="ARBA00022729"/>
    </source>
</evidence>
<keyword evidence="1 3" id="KW-0732">Signal</keyword>
<accession>A0A0E9MRE5</accession>
<dbReference type="Pfam" id="PF10531">
    <property type="entry name" value="SLBB"/>
    <property type="match status" value="2"/>
</dbReference>
<evidence type="ECO:0000256" key="2">
    <source>
        <dbReference type="SAM" id="MobiDB-lite"/>
    </source>
</evidence>
<feature type="domain" description="Soluble ligand binding" evidence="5">
    <location>
        <begin position="139"/>
        <end position="186"/>
    </location>
</feature>
<evidence type="ECO:0000259" key="4">
    <source>
        <dbReference type="Pfam" id="PF02563"/>
    </source>
</evidence>
<proteinExistence type="predicted"/>
<sequence>MKVLMRLLGSVLLFASAAANAQQPAPAGLPPAAAAQIQGQAQPPRPPAGQTKAEKDLAAGYVLGPDDVVEISVLGQPEFTTRARIKANGTIQLPFIGEQKIEGETAISLAPKLAEKLRTGGYYAKPVVNVEVSGFASRYVTLLGAVGQTGLQPVDREYRLSEVIARAGGIRPDGADYVTLTRANGEQHDYNFEKLASGGPEDDPLVHPGDKIYVPEADLYYIYGQINQPGQFPIKGDMTVRNVIARSGGVTASGSVKRIKLYRNGEEQKVDLDMKVKAGDVFTVGERLF</sequence>